<evidence type="ECO:0000313" key="10">
    <source>
        <dbReference type="Proteomes" id="UP001431209"/>
    </source>
</evidence>
<evidence type="ECO:0000256" key="5">
    <source>
        <dbReference type="ARBA" id="ARBA00023136"/>
    </source>
</evidence>
<dbReference type="AlphaFoldDB" id="A0AAW2ZLK8"/>
<keyword evidence="5 7" id="KW-0472">Membrane</keyword>
<dbReference type="PANTHER" id="PTHR12246">
    <property type="entry name" value="PALMITOYLTRANSFERASE ZDHHC16"/>
    <property type="match status" value="1"/>
</dbReference>
<evidence type="ECO:0000256" key="4">
    <source>
        <dbReference type="ARBA" id="ARBA00022989"/>
    </source>
</evidence>
<dbReference type="PROSITE" id="PS50216">
    <property type="entry name" value="DHHC"/>
    <property type="match status" value="1"/>
</dbReference>
<gene>
    <name evidence="9" type="ORF">AKO1_009410</name>
</gene>
<comment type="domain">
    <text evidence="7">The DHHC domain is required for palmitoyltransferase activity.</text>
</comment>
<dbReference type="GO" id="GO:0016020">
    <property type="term" value="C:membrane"/>
    <property type="evidence" value="ECO:0007669"/>
    <property type="project" value="UniProtKB-SubCell"/>
</dbReference>
<feature type="transmembrane region" description="Helical" evidence="7">
    <location>
        <begin position="55"/>
        <end position="76"/>
    </location>
</feature>
<evidence type="ECO:0000259" key="8">
    <source>
        <dbReference type="Pfam" id="PF01529"/>
    </source>
</evidence>
<evidence type="ECO:0000256" key="7">
    <source>
        <dbReference type="RuleBase" id="RU079119"/>
    </source>
</evidence>
<keyword evidence="4 7" id="KW-1133">Transmembrane helix</keyword>
<protein>
    <recommendedName>
        <fullName evidence="7">Palmitoyltransferase</fullName>
        <ecNumber evidence="7">2.3.1.225</ecNumber>
    </recommendedName>
</protein>
<sequence>MSHSIEVEDEPSSENQPFIKPKNEFFRATQSPMDFLHNNRLGSLLMFALKWGMTVFGYIMISIAMVLFTLLIIFYFFAITPLVSYNNYIYATLVLVGIFLAFNLMFNYIQCIRTPPGAPTQEWLDEVEGKIDELRRAGSSIPGKQFSKYCNRCEQAKPARAHHCHICDKCVLRMDHHCPWVNNCIGYNNHRYFILFLFYLWTSAIHVCIVLSLVSLDKVWYNEEIWYQWGTWLAFVNILSGSMAVTMTGFFGWHVYLLLTNQTTIEFQFNKFKVVTAKRSGKSSLNEYDVGMRSNVEQLFGTIDRWIFMFLPSITPPPLSGCEYPTLSNYSRIEV</sequence>
<comment type="caution">
    <text evidence="9">The sequence shown here is derived from an EMBL/GenBank/DDBJ whole genome shotgun (WGS) entry which is preliminary data.</text>
</comment>
<evidence type="ECO:0000256" key="2">
    <source>
        <dbReference type="ARBA" id="ARBA00022679"/>
    </source>
</evidence>
<keyword evidence="6 7" id="KW-0012">Acyltransferase</keyword>
<reference evidence="9 10" key="1">
    <citation type="submission" date="2024-03" db="EMBL/GenBank/DDBJ databases">
        <title>The Acrasis kona genome and developmental transcriptomes reveal deep origins of eukaryotic multicellular pathways.</title>
        <authorList>
            <person name="Sheikh S."/>
            <person name="Fu C.-J."/>
            <person name="Brown M.W."/>
            <person name="Baldauf S.L."/>
        </authorList>
    </citation>
    <scope>NUCLEOTIDE SEQUENCE [LARGE SCALE GENOMIC DNA]</scope>
    <source>
        <strain evidence="9 10">ATCC MYA-3509</strain>
    </source>
</reference>
<evidence type="ECO:0000256" key="3">
    <source>
        <dbReference type="ARBA" id="ARBA00022692"/>
    </source>
</evidence>
<evidence type="ECO:0000313" key="9">
    <source>
        <dbReference type="EMBL" id="KAL0490021.1"/>
    </source>
</evidence>
<organism evidence="9 10">
    <name type="scientific">Acrasis kona</name>
    <dbReference type="NCBI Taxonomy" id="1008807"/>
    <lineage>
        <taxon>Eukaryota</taxon>
        <taxon>Discoba</taxon>
        <taxon>Heterolobosea</taxon>
        <taxon>Tetramitia</taxon>
        <taxon>Eutetramitia</taxon>
        <taxon>Acrasidae</taxon>
        <taxon>Acrasis</taxon>
    </lineage>
</organism>
<feature type="transmembrane region" description="Helical" evidence="7">
    <location>
        <begin position="234"/>
        <end position="259"/>
    </location>
</feature>
<dbReference type="InterPro" id="IPR001594">
    <property type="entry name" value="Palmitoyltrfase_DHHC"/>
</dbReference>
<keyword evidence="10" id="KW-1185">Reference proteome</keyword>
<feature type="transmembrane region" description="Helical" evidence="7">
    <location>
        <begin position="88"/>
        <end position="106"/>
    </location>
</feature>
<feature type="domain" description="Palmitoyltransferase DHHC" evidence="8">
    <location>
        <begin position="146"/>
        <end position="268"/>
    </location>
</feature>
<comment type="subcellular location">
    <subcellularLocation>
        <location evidence="1">Membrane</location>
        <topology evidence="1">Multi-pass membrane protein</topology>
    </subcellularLocation>
</comment>
<dbReference type="Pfam" id="PF01529">
    <property type="entry name" value="DHHC"/>
    <property type="match status" value="1"/>
</dbReference>
<dbReference type="InterPro" id="IPR039859">
    <property type="entry name" value="PFA4/ZDH16/20/ERF2-like"/>
</dbReference>
<proteinExistence type="inferred from homology"/>
<evidence type="ECO:0000256" key="1">
    <source>
        <dbReference type="ARBA" id="ARBA00004141"/>
    </source>
</evidence>
<dbReference type="EC" id="2.3.1.225" evidence="7"/>
<comment type="catalytic activity">
    <reaction evidence="7">
        <text>L-cysteinyl-[protein] + hexadecanoyl-CoA = S-hexadecanoyl-L-cysteinyl-[protein] + CoA</text>
        <dbReference type="Rhea" id="RHEA:36683"/>
        <dbReference type="Rhea" id="RHEA-COMP:10131"/>
        <dbReference type="Rhea" id="RHEA-COMP:11032"/>
        <dbReference type="ChEBI" id="CHEBI:29950"/>
        <dbReference type="ChEBI" id="CHEBI:57287"/>
        <dbReference type="ChEBI" id="CHEBI:57379"/>
        <dbReference type="ChEBI" id="CHEBI:74151"/>
        <dbReference type="EC" id="2.3.1.225"/>
    </reaction>
</comment>
<keyword evidence="3 7" id="KW-0812">Transmembrane</keyword>
<dbReference type="GO" id="GO:0019706">
    <property type="term" value="F:protein-cysteine S-palmitoyltransferase activity"/>
    <property type="evidence" value="ECO:0007669"/>
    <property type="project" value="UniProtKB-EC"/>
</dbReference>
<dbReference type="Proteomes" id="UP001431209">
    <property type="component" value="Unassembled WGS sequence"/>
</dbReference>
<comment type="similarity">
    <text evidence="7">Belongs to the DHHC palmitoyltransferase family.</text>
</comment>
<feature type="transmembrane region" description="Helical" evidence="7">
    <location>
        <begin position="192"/>
        <end position="214"/>
    </location>
</feature>
<keyword evidence="2 7" id="KW-0808">Transferase</keyword>
<name>A0AAW2ZLK8_9EUKA</name>
<accession>A0AAW2ZLK8</accession>
<dbReference type="EMBL" id="JAOPGA020001632">
    <property type="protein sequence ID" value="KAL0490021.1"/>
    <property type="molecule type" value="Genomic_DNA"/>
</dbReference>
<evidence type="ECO:0000256" key="6">
    <source>
        <dbReference type="ARBA" id="ARBA00023315"/>
    </source>
</evidence>